<name>A0A8E7AV02_9EURY</name>
<proteinExistence type="predicted"/>
<dbReference type="NCBIfam" id="TIGR04274">
    <property type="entry name" value="hypoxanDNAglyco"/>
    <property type="match status" value="1"/>
</dbReference>
<evidence type="ECO:0000313" key="3">
    <source>
        <dbReference type="Proteomes" id="UP000680656"/>
    </source>
</evidence>
<dbReference type="InterPro" id="IPR026353">
    <property type="entry name" value="Hypoxan-DNA_Glyclase"/>
</dbReference>
<dbReference type="Pfam" id="PF03167">
    <property type="entry name" value="UDG"/>
    <property type="match status" value="1"/>
</dbReference>
<sequence>MRSGCGLSPLISPGCRILILGSYPSVLSLKAGEYYANPRNMFWNIIESIFSIPLTLPYKERTSLILARNVGLWDVYSSCDRERSADIRIKNPEPNDIRWIISQYPTIDVIFLNGREAEKGFKKFFPDISIATRYLPSSSPAHAVRLSEKIEKWNVINEIN</sequence>
<keyword evidence="2" id="KW-0378">Hydrolase</keyword>
<accession>A0A8E7AV02</accession>
<dbReference type="EC" id="3.2.2.15" evidence="2"/>
<dbReference type="KEGG" id="mrtj:KHC33_11865"/>
<dbReference type="AlphaFoldDB" id="A0A8E7AV02"/>
<dbReference type="InterPro" id="IPR005122">
    <property type="entry name" value="Uracil-DNA_glycosylase-like"/>
</dbReference>
<dbReference type="RefSeq" id="WP_214418844.1">
    <property type="nucleotide sequence ID" value="NZ_CP075546.1"/>
</dbReference>
<dbReference type="SMART" id="SM00987">
    <property type="entry name" value="UreE_C"/>
    <property type="match status" value="1"/>
</dbReference>
<evidence type="ECO:0000259" key="1">
    <source>
        <dbReference type="SMART" id="SM00986"/>
    </source>
</evidence>
<dbReference type="GO" id="GO:0033958">
    <property type="term" value="F:DNA-deoxyinosine glycosylase activity"/>
    <property type="evidence" value="ECO:0007669"/>
    <property type="project" value="UniProtKB-EC"/>
</dbReference>
<dbReference type="InterPro" id="IPR036895">
    <property type="entry name" value="Uracil-DNA_glycosylase-like_sf"/>
</dbReference>
<dbReference type="SMART" id="SM00986">
    <property type="entry name" value="UDG"/>
    <property type="match status" value="1"/>
</dbReference>
<evidence type="ECO:0000313" key="2">
    <source>
        <dbReference type="EMBL" id="QVV88027.1"/>
    </source>
</evidence>
<dbReference type="CDD" id="cd10032">
    <property type="entry name" value="UDG-F6_HDG"/>
    <property type="match status" value="1"/>
</dbReference>
<protein>
    <submittedName>
        <fullName evidence="2">DNA-deoxyinosine glycosylase</fullName>
        <ecNumber evidence="2">3.2.2.15</ecNumber>
    </submittedName>
</protein>
<dbReference type="SUPFAM" id="SSF52141">
    <property type="entry name" value="Uracil-DNA glycosylase-like"/>
    <property type="match status" value="1"/>
</dbReference>
<reference evidence="2 3" key="1">
    <citation type="submission" date="2021-05" db="EMBL/GenBank/DDBJ databases">
        <title>A novel Methanospirillum isolate from a pyrite-forming mixed culture.</title>
        <authorList>
            <person name="Bunk B."/>
            <person name="Sproer C."/>
            <person name="Spring S."/>
            <person name="Pester M."/>
        </authorList>
    </citation>
    <scope>NUCLEOTIDE SEQUENCE [LARGE SCALE GENOMIC DNA]</scope>
    <source>
        <strain evidence="2 3">J.3.6.1-F.2.7.3</strain>
    </source>
</reference>
<dbReference type="Gene3D" id="3.40.470.10">
    <property type="entry name" value="Uracil-DNA glycosylase-like domain"/>
    <property type="match status" value="1"/>
</dbReference>
<gene>
    <name evidence="2" type="ORF">KHC33_11865</name>
</gene>
<feature type="domain" description="Uracil-DNA glycosylase-like" evidence="1">
    <location>
        <begin position="8"/>
        <end position="157"/>
    </location>
</feature>
<dbReference type="GeneID" id="65565783"/>
<organism evidence="2 3">
    <name type="scientific">Methanospirillum purgamenti</name>
    <dbReference type="NCBI Taxonomy" id="2834276"/>
    <lineage>
        <taxon>Archaea</taxon>
        <taxon>Methanobacteriati</taxon>
        <taxon>Methanobacteriota</taxon>
        <taxon>Stenosarchaea group</taxon>
        <taxon>Methanomicrobia</taxon>
        <taxon>Methanomicrobiales</taxon>
        <taxon>Methanospirillaceae</taxon>
        <taxon>Methanospirillum</taxon>
    </lineage>
</organism>
<keyword evidence="3" id="KW-1185">Reference proteome</keyword>
<dbReference type="EMBL" id="CP075546">
    <property type="protein sequence ID" value="QVV88027.1"/>
    <property type="molecule type" value="Genomic_DNA"/>
</dbReference>
<keyword evidence="2" id="KW-0326">Glycosidase</keyword>
<dbReference type="Proteomes" id="UP000680656">
    <property type="component" value="Chromosome"/>
</dbReference>